<dbReference type="InterPro" id="IPR001611">
    <property type="entry name" value="Leu-rich_rpt"/>
</dbReference>
<dbReference type="InterPro" id="IPR046959">
    <property type="entry name" value="PRK1-6/SRF4-like"/>
</dbReference>
<dbReference type="Pfam" id="PF13855">
    <property type="entry name" value="LRR_8"/>
    <property type="match status" value="1"/>
</dbReference>
<keyword evidence="3" id="KW-0134">Cell wall</keyword>
<dbReference type="FunFam" id="3.30.200.20:FF:000307">
    <property type="entry name" value="pollen receptor-like kinase 1"/>
    <property type="match status" value="1"/>
</dbReference>
<dbReference type="PANTHER" id="PTHR48007">
    <property type="entry name" value="LEUCINE-RICH REPEAT RECEPTOR-LIKE PROTEIN KINASE PXC1"/>
    <property type="match status" value="1"/>
</dbReference>
<feature type="compositionally biased region" description="Basic and acidic residues" evidence="17">
    <location>
        <begin position="303"/>
        <end position="313"/>
    </location>
</feature>
<dbReference type="InterPro" id="IPR032675">
    <property type="entry name" value="LRR_dom_sf"/>
</dbReference>
<evidence type="ECO:0000256" key="12">
    <source>
        <dbReference type="ARBA" id="ARBA00022989"/>
    </source>
</evidence>
<keyword evidence="5" id="KW-0433">Leucine-rich repeat</keyword>
<evidence type="ECO:0000256" key="11">
    <source>
        <dbReference type="ARBA" id="ARBA00022840"/>
    </source>
</evidence>
<evidence type="ECO:0000256" key="13">
    <source>
        <dbReference type="ARBA" id="ARBA00023136"/>
    </source>
</evidence>
<evidence type="ECO:0000256" key="10">
    <source>
        <dbReference type="ARBA" id="ARBA00022821"/>
    </source>
</evidence>
<dbReference type="PANTHER" id="PTHR48007:SF64">
    <property type="entry name" value="POLLEN RECEPTOR-LIKE KINASE 1"/>
    <property type="match status" value="1"/>
</dbReference>
<evidence type="ECO:0000256" key="14">
    <source>
        <dbReference type="ARBA" id="ARBA00023157"/>
    </source>
</evidence>
<keyword evidence="11" id="KW-0067">ATP-binding</keyword>
<evidence type="ECO:0000259" key="19">
    <source>
        <dbReference type="PROSITE" id="PS50011"/>
    </source>
</evidence>
<evidence type="ECO:0000256" key="18">
    <source>
        <dbReference type="SAM" id="Phobius"/>
    </source>
</evidence>
<dbReference type="FunFam" id="3.80.10.10:FF:000400">
    <property type="entry name" value="Nuclear pore complex protein NUP107"/>
    <property type="match status" value="1"/>
</dbReference>
<feature type="domain" description="Protein kinase" evidence="19">
    <location>
        <begin position="346"/>
        <end position="630"/>
    </location>
</feature>
<dbReference type="GO" id="GO:0016020">
    <property type="term" value="C:membrane"/>
    <property type="evidence" value="ECO:0007669"/>
    <property type="project" value="UniProtKB-SubCell"/>
</dbReference>
<reference evidence="20 21" key="1">
    <citation type="journal article" date="2017" name="Plant Biotechnol. J.">
        <title>A comprehensive draft genome sequence for lupin (Lupinus angustifolius), an emerging health food: insights into plant-microbe interactions and legume evolution.</title>
        <authorList>
            <person name="Hane J.K."/>
            <person name="Ming Y."/>
            <person name="Kamphuis L.G."/>
            <person name="Nelson M.N."/>
            <person name="Garg G."/>
            <person name="Atkins C.A."/>
            <person name="Bayer P.E."/>
            <person name="Bravo A."/>
            <person name="Bringans S."/>
            <person name="Cannon S."/>
            <person name="Edwards D."/>
            <person name="Foley R."/>
            <person name="Gao L.L."/>
            <person name="Harrison M.J."/>
            <person name="Huang W."/>
            <person name="Hurgobin B."/>
            <person name="Li S."/>
            <person name="Liu C.W."/>
            <person name="McGrath A."/>
            <person name="Morahan G."/>
            <person name="Murray J."/>
            <person name="Weller J."/>
            <person name="Jian J."/>
            <person name="Singh K.B."/>
        </authorList>
    </citation>
    <scope>NUCLEOTIDE SEQUENCE [LARGE SCALE GENOMIC DNA]</scope>
    <source>
        <strain evidence="21">cv. Tanjil</strain>
        <tissue evidence="20">Whole plant</tissue>
    </source>
</reference>
<keyword evidence="9" id="KW-0547">Nucleotide-binding</keyword>
<evidence type="ECO:0000256" key="2">
    <source>
        <dbReference type="ARBA" id="ARBA00004191"/>
    </source>
</evidence>
<keyword evidence="13 18" id="KW-0472">Membrane</keyword>
<keyword evidence="14" id="KW-1015">Disulfide bond</keyword>
<evidence type="ECO:0000256" key="15">
    <source>
        <dbReference type="ARBA" id="ARBA00023180"/>
    </source>
</evidence>
<keyword evidence="21" id="KW-1185">Reference proteome</keyword>
<evidence type="ECO:0000256" key="1">
    <source>
        <dbReference type="ARBA" id="ARBA00004170"/>
    </source>
</evidence>
<feature type="transmembrane region" description="Helical" evidence="18">
    <location>
        <begin position="261"/>
        <end position="283"/>
    </location>
</feature>
<comment type="similarity">
    <text evidence="16">Belongs to the polygalacturonase-inhibiting protein family.</text>
</comment>
<evidence type="ECO:0000256" key="16">
    <source>
        <dbReference type="ARBA" id="ARBA00038043"/>
    </source>
</evidence>
<dbReference type="InterPro" id="IPR013210">
    <property type="entry name" value="LRR_N_plant-typ"/>
</dbReference>
<evidence type="ECO:0000313" key="21">
    <source>
        <dbReference type="Proteomes" id="UP000188354"/>
    </source>
</evidence>
<keyword evidence="6 18" id="KW-0812">Transmembrane</keyword>
<dbReference type="Gene3D" id="3.80.10.10">
    <property type="entry name" value="Ribonuclease Inhibitor"/>
    <property type="match status" value="2"/>
</dbReference>
<evidence type="ECO:0000256" key="8">
    <source>
        <dbReference type="ARBA" id="ARBA00022737"/>
    </source>
</evidence>
<evidence type="ECO:0000256" key="3">
    <source>
        <dbReference type="ARBA" id="ARBA00022512"/>
    </source>
</evidence>
<dbReference type="Proteomes" id="UP000188354">
    <property type="component" value="Chromosome LG06"/>
</dbReference>
<dbReference type="Pfam" id="PF08263">
    <property type="entry name" value="LRRNT_2"/>
    <property type="match status" value="1"/>
</dbReference>
<feature type="region of interest" description="Disordered" evidence="17">
    <location>
        <begin position="289"/>
        <end position="322"/>
    </location>
</feature>
<dbReference type="Gene3D" id="1.10.510.10">
    <property type="entry name" value="Transferase(Phosphotransferase) domain 1"/>
    <property type="match status" value="1"/>
</dbReference>
<keyword evidence="10" id="KW-0611">Plant defense</keyword>
<keyword evidence="8" id="KW-0677">Repeat</keyword>
<dbReference type="AlphaFoldDB" id="A0A4P1RF43"/>
<comment type="subcellular location">
    <subcellularLocation>
        <location evidence="1">Membrane</location>
        <topology evidence="1">Peripheral membrane protein</topology>
    </subcellularLocation>
    <subcellularLocation>
        <location evidence="2">Secreted</location>
        <location evidence="2">Cell wall</location>
    </subcellularLocation>
</comment>
<dbReference type="GO" id="GO:0005524">
    <property type="term" value="F:ATP binding"/>
    <property type="evidence" value="ECO:0007669"/>
    <property type="project" value="UniProtKB-KW"/>
</dbReference>
<evidence type="ECO:0000256" key="6">
    <source>
        <dbReference type="ARBA" id="ARBA00022692"/>
    </source>
</evidence>
<evidence type="ECO:0000256" key="17">
    <source>
        <dbReference type="SAM" id="MobiDB-lite"/>
    </source>
</evidence>
<dbReference type="Gramene" id="OIW09887">
    <property type="protein sequence ID" value="OIW09887"/>
    <property type="gene ID" value="TanjilG_32036"/>
</dbReference>
<dbReference type="Gene3D" id="3.30.200.20">
    <property type="entry name" value="Phosphorylase Kinase, domain 1"/>
    <property type="match status" value="1"/>
</dbReference>
<dbReference type="InterPro" id="IPR001245">
    <property type="entry name" value="Ser-Thr/Tyr_kinase_cat_dom"/>
</dbReference>
<evidence type="ECO:0000256" key="7">
    <source>
        <dbReference type="ARBA" id="ARBA00022729"/>
    </source>
</evidence>
<name>A0A4P1RF43_LUPAN</name>
<dbReference type="PROSITE" id="PS50011">
    <property type="entry name" value="PROTEIN_KINASE_DOM"/>
    <property type="match status" value="1"/>
</dbReference>
<keyword evidence="15" id="KW-0325">Glycoprotein</keyword>
<proteinExistence type="inferred from homology"/>
<keyword evidence="12 18" id="KW-1133">Transmembrane helix</keyword>
<sequence length="651" mass="72177">MPSKLLNPSTLHSSPLSSTLSLSIVKLHHLLQGAHATLNSELLLKFKDKLQSNNNGLSSWNESTTPCNSDHGGNNWAGVICNGGKIWGLQLENMGLNGVFDVESLKDLPFLRTLSFMNNDLNGTMPEINKVVGLKAIYLSNNKFSGEIPDQTFEGMKWLKKIHLSNNQFSGAIPNSLTKLSRLMELKLDGNKFSGYIPPFQQNTLKLFTVANNQLQGDIPATLSKIPESAFSGNEGLCGTPLGACITVVHYPKKPSTISTIVVAVVVGLAVICVIGAILFILLRKRKSSNSSENEPSGLNKKGVKDAGDESHRSSRSNQSRRGENTMKLCFIKDDAERFDLHELLRASAEILGSGCFSSSYKASLVSGGKIVVKRFKQMNNVGKEEFHEHMRRIGRLNHPNLLPLVAYYYRKEEKLLVSNYVQNGSLAVRLHGHQALGEPSLDWPTRLKIVKGIATGLEYLYKDMPSLIAPHGNLKSCNVLLTQSFEPLLCDYGLVPVINQDLAQDIMVIYKSPEYLQHGRITKKTDIWCLGILILEILSGKFPSNFLQQGKGSELSLANWVLSVDPEDWINEVFDKDMGGTRNSDYEMVKLLKVALECCEGDVDKRLDLKEALEKIQDVKEKDHDDDFYSSYASEADMRSSRGLSGEIIF</sequence>
<dbReference type="GO" id="GO:0006952">
    <property type="term" value="P:defense response"/>
    <property type="evidence" value="ECO:0007669"/>
    <property type="project" value="UniProtKB-KW"/>
</dbReference>
<keyword evidence="7" id="KW-0732">Signal</keyword>
<dbReference type="Pfam" id="PF07714">
    <property type="entry name" value="PK_Tyr_Ser-Thr"/>
    <property type="match status" value="1"/>
</dbReference>
<dbReference type="InterPro" id="IPR000719">
    <property type="entry name" value="Prot_kinase_dom"/>
</dbReference>
<gene>
    <name evidence="20" type="ORF">TanjilG_32036</name>
</gene>
<organism evidence="20 21">
    <name type="scientific">Lupinus angustifolius</name>
    <name type="common">Narrow-leaved blue lupine</name>
    <dbReference type="NCBI Taxonomy" id="3871"/>
    <lineage>
        <taxon>Eukaryota</taxon>
        <taxon>Viridiplantae</taxon>
        <taxon>Streptophyta</taxon>
        <taxon>Embryophyta</taxon>
        <taxon>Tracheophyta</taxon>
        <taxon>Spermatophyta</taxon>
        <taxon>Magnoliopsida</taxon>
        <taxon>eudicotyledons</taxon>
        <taxon>Gunneridae</taxon>
        <taxon>Pentapetalae</taxon>
        <taxon>rosids</taxon>
        <taxon>fabids</taxon>
        <taxon>Fabales</taxon>
        <taxon>Fabaceae</taxon>
        <taxon>Papilionoideae</taxon>
        <taxon>50 kb inversion clade</taxon>
        <taxon>genistoids sensu lato</taxon>
        <taxon>core genistoids</taxon>
        <taxon>Genisteae</taxon>
        <taxon>Lupinus</taxon>
    </lineage>
</organism>
<dbReference type="GO" id="GO:0004672">
    <property type="term" value="F:protein kinase activity"/>
    <property type="evidence" value="ECO:0007669"/>
    <property type="project" value="InterPro"/>
</dbReference>
<evidence type="ECO:0000256" key="9">
    <source>
        <dbReference type="ARBA" id="ARBA00022741"/>
    </source>
</evidence>
<dbReference type="EMBL" id="CM007366">
    <property type="protein sequence ID" value="OIW09887.1"/>
    <property type="molecule type" value="Genomic_DNA"/>
</dbReference>
<evidence type="ECO:0000256" key="4">
    <source>
        <dbReference type="ARBA" id="ARBA00022525"/>
    </source>
</evidence>
<accession>A0A4P1RF43</accession>
<keyword evidence="4" id="KW-0964">Secreted</keyword>
<protein>
    <recommendedName>
        <fullName evidence="19">Protein kinase domain-containing protein</fullName>
    </recommendedName>
</protein>
<dbReference type="SUPFAM" id="SSF52058">
    <property type="entry name" value="L domain-like"/>
    <property type="match status" value="1"/>
</dbReference>
<evidence type="ECO:0000256" key="5">
    <source>
        <dbReference type="ARBA" id="ARBA00022614"/>
    </source>
</evidence>
<dbReference type="SUPFAM" id="SSF56112">
    <property type="entry name" value="Protein kinase-like (PK-like)"/>
    <property type="match status" value="1"/>
</dbReference>
<dbReference type="InterPro" id="IPR011009">
    <property type="entry name" value="Kinase-like_dom_sf"/>
</dbReference>
<evidence type="ECO:0000313" key="20">
    <source>
        <dbReference type="EMBL" id="OIW09887.1"/>
    </source>
</evidence>